<organism evidence="1 2">
    <name type="scientific">Lysinibacillus capsici</name>
    <dbReference type="NCBI Taxonomy" id="2115968"/>
    <lineage>
        <taxon>Bacteria</taxon>
        <taxon>Bacillati</taxon>
        <taxon>Bacillota</taxon>
        <taxon>Bacilli</taxon>
        <taxon>Bacillales</taxon>
        <taxon>Bacillaceae</taxon>
        <taxon>Lysinibacillus</taxon>
    </lineage>
</organism>
<accession>A0ABY8KFV5</accession>
<gene>
    <name evidence="1" type="ORF">QBO96_18905</name>
</gene>
<sequence length="145" mass="17125">MVNTDNFNKKFSELCSVMSNDVYKYYFYGSDEEMDIVIDFLNHGEIEYDIKSGEVSIRLVKHYQKYDSDRYDWDEKLDNLRKGAIIEVLTYSESSKMTSIIKDRLVVIECNGEEIDTKVTLYIKFEKFFSDLLMFFCKTGMLKLG</sequence>
<dbReference type="EMBL" id="CP122283">
    <property type="protein sequence ID" value="WGF37762.1"/>
    <property type="molecule type" value="Genomic_DNA"/>
</dbReference>
<name>A0ABY8KFV5_9BACI</name>
<reference evidence="1 2" key="1">
    <citation type="submission" date="2023-04" db="EMBL/GenBank/DDBJ databases">
        <title>Genomic of Lysinibacillus capsici TSBLM.</title>
        <authorList>
            <person name="Hu X.S."/>
            <person name="Yu C.H."/>
        </authorList>
    </citation>
    <scope>NUCLEOTIDE SEQUENCE [LARGE SCALE GENOMIC DNA]</scope>
    <source>
        <strain evidence="1 2">TSBLM</strain>
    </source>
</reference>
<evidence type="ECO:0000313" key="1">
    <source>
        <dbReference type="EMBL" id="WGF37762.1"/>
    </source>
</evidence>
<dbReference type="RefSeq" id="WP_279494020.1">
    <property type="nucleotide sequence ID" value="NZ_CP122283.1"/>
</dbReference>
<dbReference type="Proteomes" id="UP001244564">
    <property type="component" value="Chromosome"/>
</dbReference>
<keyword evidence="2" id="KW-1185">Reference proteome</keyword>
<evidence type="ECO:0000313" key="2">
    <source>
        <dbReference type="Proteomes" id="UP001244564"/>
    </source>
</evidence>
<protein>
    <submittedName>
        <fullName evidence="1">Uncharacterized protein</fullName>
    </submittedName>
</protein>
<proteinExistence type="predicted"/>